<keyword evidence="5 11" id="KW-0812">Transmembrane</keyword>
<evidence type="ECO:0000256" key="8">
    <source>
        <dbReference type="ARBA" id="ARBA00023077"/>
    </source>
</evidence>
<evidence type="ECO:0000256" key="4">
    <source>
        <dbReference type="ARBA" id="ARBA00022496"/>
    </source>
</evidence>
<evidence type="ECO:0000256" key="2">
    <source>
        <dbReference type="ARBA" id="ARBA00022448"/>
    </source>
</evidence>
<keyword evidence="6" id="KW-0408">Iron</keyword>
<keyword evidence="9 11" id="KW-0472">Membrane</keyword>
<feature type="compositionally biased region" description="Basic and acidic residues" evidence="13">
    <location>
        <begin position="1"/>
        <end position="13"/>
    </location>
</feature>
<feature type="region of interest" description="Disordered" evidence="13">
    <location>
        <begin position="1"/>
        <end position="26"/>
    </location>
</feature>
<evidence type="ECO:0000256" key="6">
    <source>
        <dbReference type="ARBA" id="ARBA00023004"/>
    </source>
</evidence>
<evidence type="ECO:0000313" key="16">
    <source>
        <dbReference type="EMBL" id="NGZ85161.1"/>
    </source>
</evidence>
<evidence type="ECO:0000259" key="15">
    <source>
        <dbReference type="Pfam" id="PF07715"/>
    </source>
</evidence>
<dbReference type="Pfam" id="PF00593">
    <property type="entry name" value="TonB_dep_Rec_b-barrel"/>
    <property type="match status" value="1"/>
</dbReference>
<keyword evidence="8 12" id="KW-0798">TonB box</keyword>
<keyword evidence="3 11" id="KW-1134">Transmembrane beta strand</keyword>
<dbReference type="Gene3D" id="2.40.170.20">
    <property type="entry name" value="TonB-dependent receptor, beta-barrel domain"/>
    <property type="match status" value="1"/>
</dbReference>
<keyword evidence="10 11" id="KW-0998">Cell outer membrane</keyword>
<evidence type="ECO:0000256" key="11">
    <source>
        <dbReference type="PROSITE-ProRule" id="PRU01360"/>
    </source>
</evidence>
<name>A0ABX0FKS8_9BURK</name>
<dbReference type="InterPro" id="IPR036942">
    <property type="entry name" value="Beta-barrel_TonB_sf"/>
</dbReference>
<dbReference type="Pfam" id="PF07715">
    <property type="entry name" value="Plug"/>
    <property type="match status" value="1"/>
</dbReference>
<evidence type="ECO:0000256" key="12">
    <source>
        <dbReference type="RuleBase" id="RU003357"/>
    </source>
</evidence>
<dbReference type="EMBL" id="JAADJT010000005">
    <property type="protein sequence ID" value="NGZ85161.1"/>
    <property type="molecule type" value="Genomic_DNA"/>
</dbReference>
<dbReference type="PANTHER" id="PTHR32552:SF81">
    <property type="entry name" value="TONB-DEPENDENT OUTER MEMBRANE RECEPTOR"/>
    <property type="match status" value="1"/>
</dbReference>
<keyword evidence="7" id="KW-0406">Ion transport</keyword>
<dbReference type="InterPro" id="IPR000531">
    <property type="entry name" value="Beta-barrel_TonB"/>
</dbReference>
<protein>
    <submittedName>
        <fullName evidence="16">TonB-dependent receptor</fullName>
    </submittedName>
</protein>
<evidence type="ECO:0000256" key="5">
    <source>
        <dbReference type="ARBA" id="ARBA00022692"/>
    </source>
</evidence>
<comment type="caution">
    <text evidence="16">The sequence shown here is derived from an EMBL/GenBank/DDBJ whole genome shotgun (WGS) entry which is preliminary data.</text>
</comment>
<reference evidence="16 17" key="1">
    <citation type="submission" date="2020-01" db="EMBL/GenBank/DDBJ databases">
        <authorList>
            <person name="Lee S.D."/>
        </authorList>
    </citation>
    <scope>NUCLEOTIDE SEQUENCE [LARGE SCALE GENOMIC DNA]</scope>
    <source>
        <strain evidence="16 17">SAP-35</strain>
    </source>
</reference>
<feature type="domain" description="TonB-dependent receptor-like beta-barrel" evidence="14">
    <location>
        <begin position="261"/>
        <end position="693"/>
    </location>
</feature>
<accession>A0ABX0FKS8</accession>
<keyword evidence="17" id="KW-1185">Reference proteome</keyword>
<comment type="similarity">
    <text evidence="11 12">Belongs to the TonB-dependent receptor family.</text>
</comment>
<evidence type="ECO:0000256" key="13">
    <source>
        <dbReference type="SAM" id="MobiDB-lite"/>
    </source>
</evidence>
<proteinExistence type="inferred from homology"/>
<dbReference type="PANTHER" id="PTHR32552">
    <property type="entry name" value="FERRICHROME IRON RECEPTOR-RELATED"/>
    <property type="match status" value="1"/>
</dbReference>
<keyword evidence="4" id="KW-0410">Iron transport</keyword>
<dbReference type="SUPFAM" id="SSF56935">
    <property type="entry name" value="Porins"/>
    <property type="match status" value="1"/>
</dbReference>
<evidence type="ECO:0000256" key="10">
    <source>
        <dbReference type="ARBA" id="ARBA00023237"/>
    </source>
</evidence>
<sequence>MKHLDRSTHDRQPRHSTPPPDARRRRLKPLPLAIALVLGGGQAWAQTAPDAADDGQPKLETIVVKAQRRAERLQDVPVAVKAFSAQQIEDAGIKNTEDFIAMTPNVSFDNSFTYGNSFVVIRGVTQVNNADSPVAVVVDGVPQNNQKQLKMNLFDVQSIEVLKGPQGALYGRNAIGGAINIETKQPRDKFEGFAGVEVGNGGARQVSAGIGGALVEDLVMLRVVGQSKQADGLIGNTYLNQKVDQLDHDNAVRATLTVKAARDVNLDFRIGVTDFAAGAVWDSQINQPGTAGNPNDIRDPRSSLLGKSDGKTTDASFKAEIETGLGVISAITGYTKLTENYRGDIDFSNPIDHPGGFSGFGFQLGQGQNLETRMLSQELRITSPSRERLRWIAGTYYLKTKRTLQTRAFLDTDGSFDQYNEAAKLLINKNESNDNTAYAGFGQLDYDLAGDLTLSGALRYDRDNRDQTDQATGLHRKRDFSNWQPKLTLTKKLNPNALAYLTYSTGFRSGGFNGPDLPDFGAEKLANYEAGAKTTLLGGRLILNGALFYSKSKNFQYFYVDALTASQVIANIDKVDIKGADIDFRYLPLRELQLDGGIGVTDSTIKENRVEPGSIGNHTPKNTPFKATLGIQYGAAVGANLKGMVRFDTEYRGKKYWHADNVAVSDPLTLLNLRFSIGEAKDQWRVGAYVRNLADKRYYADYTSANYSGLSYGAGQPMDIGSLAQPRTFGLEAKFRF</sequence>
<keyword evidence="16" id="KW-0675">Receptor</keyword>
<organism evidence="16 17">
    <name type="scientific">Duganella aceris</name>
    <dbReference type="NCBI Taxonomy" id="2703883"/>
    <lineage>
        <taxon>Bacteria</taxon>
        <taxon>Pseudomonadati</taxon>
        <taxon>Pseudomonadota</taxon>
        <taxon>Betaproteobacteria</taxon>
        <taxon>Burkholderiales</taxon>
        <taxon>Oxalobacteraceae</taxon>
        <taxon>Telluria group</taxon>
        <taxon>Duganella</taxon>
    </lineage>
</organism>
<evidence type="ECO:0000256" key="1">
    <source>
        <dbReference type="ARBA" id="ARBA00004571"/>
    </source>
</evidence>
<evidence type="ECO:0000256" key="7">
    <source>
        <dbReference type="ARBA" id="ARBA00023065"/>
    </source>
</evidence>
<dbReference type="PROSITE" id="PS52016">
    <property type="entry name" value="TONB_DEPENDENT_REC_3"/>
    <property type="match status" value="1"/>
</dbReference>
<feature type="compositionally biased region" description="Polar residues" evidence="13">
    <location>
        <begin position="284"/>
        <end position="293"/>
    </location>
</feature>
<dbReference type="InterPro" id="IPR012910">
    <property type="entry name" value="Plug_dom"/>
</dbReference>
<evidence type="ECO:0000259" key="14">
    <source>
        <dbReference type="Pfam" id="PF00593"/>
    </source>
</evidence>
<dbReference type="InterPro" id="IPR039426">
    <property type="entry name" value="TonB-dep_rcpt-like"/>
</dbReference>
<comment type="subcellular location">
    <subcellularLocation>
        <location evidence="1 11">Cell outer membrane</location>
        <topology evidence="1 11">Multi-pass membrane protein</topology>
    </subcellularLocation>
</comment>
<dbReference type="Proteomes" id="UP000666369">
    <property type="component" value="Unassembled WGS sequence"/>
</dbReference>
<feature type="region of interest" description="Disordered" evidence="13">
    <location>
        <begin position="284"/>
        <end position="311"/>
    </location>
</feature>
<evidence type="ECO:0000313" key="17">
    <source>
        <dbReference type="Proteomes" id="UP000666369"/>
    </source>
</evidence>
<dbReference type="RefSeq" id="WP_166103340.1">
    <property type="nucleotide sequence ID" value="NZ_JAADJT010000005.1"/>
</dbReference>
<evidence type="ECO:0000256" key="9">
    <source>
        <dbReference type="ARBA" id="ARBA00023136"/>
    </source>
</evidence>
<dbReference type="CDD" id="cd01347">
    <property type="entry name" value="ligand_gated_channel"/>
    <property type="match status" value="1"/>
</dbReference>
<feature type="domain" description="TonB-dependent receptor plug" evidence="15">
    <location>
        <begin position="73"/>
        <end position="178"/>
    </location>
</feature>
<reference evidence="17" key="2">
    <citation type="submission" date="2023-07" db="EMBL/GenBank/DDBJ databases">
        <title>Duganella aceri sp. nov., isolated from tree sap.</title>
        <authorList>
            <person name="Kim I.S."/>
        </authorList>
    </citation>
    <scope>NUCLEOTIDE SEQUENCE [LARGE SCALE GENOMIC DNA]</scope>
    <source>
        <strain evidence="17">SAP-35</strain>
    </source>
</reference>
<keyword evidence="2 11" id="KW-0813">Transport</keyword>
<gene>
    <name evidence="16" type="ORF">GW587_12965</name>
</gene>
<evidence type="ECO:0000256" key="3">
    <source>
        <dbReference type="ARBA" id="ARBA00022452"/>
    </source>
</evidence>